<dbReference type="GO" id="GO:0016628">
    <property type="term" value="F:oxidoreductase activity, acting on the CH-CH group of donors, NAD or NADP as acceptor"/>
    <property type="evidence" value="ECO:0007669"/>
    <property type="project" value="InterPro"/>
</dbReference>
<sequence>MHYTVVIVGAGPAGVSAAYHLKKNNIDCCLIDKSKFPRFKLCGGLITEKTLILLNNYGFSDFNKIIKDKINKVNILSNGKNVITTETTKYFNLVDRMEFDNWFLEKYIEIGGIALLGKRVSKINLDQKELVVDNTNITFDYVIAADGAKGISSKIINREPLKYAFGLETDIDTNLCDNDKHSIDLDVSIAKNGYYWRFPKNNKTTLGFAFSFDKDIDYSELSRKLLPDNCVIRGAFLPYGNRIKVVSDKRGMLLVGDAAGFVDAITGEGTYYAIKSGEIAANAIMTNSPIEEYIKNTLYICKEVNKSWKFISKFYKFRYIILRLIPNHKKFFSFICDYQVSTQKCDFSIIKMALLYKKHKQNNN</sequence>
<organism evidence="2 3">
    <name type="scientific">Peptoanaerobacter stomatis</name>
    <dbReference type="NCBI Taxonomy" id="796937"/>
    <lineage>
        <taxon>Bacteria</taxon>
        <taxon>Bacillati</taxon>
        <taxon>Bacillota</taxon>
        <taxon>Clostridia</taxon>
        <taxon>Peptostreptococcales</taxon>
        <taxon>Filifactoraceae</taxon>
        <taxon>Peptoanaerobacter</taxon>
    </lineage>
</organism>
<reference evidence="2 3" key="1">
    <citation type="submission" date="2011-08" db="EMBL/GenBank/DDBJ databases">
        <title>The Genome Sequence of Eubacteriaceae bacterium CM5.</title>
        <authorList>
            <consortium name="The Broad Institute Genome Sequencing Platform"/>
            <person name="Earl A."/>
            <person name="Ward D."/>
            <person name="Feldgarden M."/>
            <person name="Gevers D."/>
            <person name="Sizova M."/>
            <person name="Hazen A."/>
            <person name="Epstein S."/>
            <person name="Young S.K."/>
            <person name="Zeng Q."/>
            <person name="Gargeya S."/>
            <person name="Fitzgerald M."/>
            <person name="Haas B."/>
            <person name="Abouelleil A."/>
            <person name="Alvarado L."/>
            <person name="Arachchi H.M."/>
            <person name="Berlin A."/>
            <person name="Brown A."/>
            <person name="Chapman S.B."/>
            <person name="Chen Z."/>
            <person name="Dunbar C."/>
            <person name="Freedman E."/>
            <person name="Gearin G."/>
            <person name="Gellesch M."/>
            <person name="Goldberg J."/>
            <person name="Griggs A."/>
            <person name="Gujja S."/>
            <person name="Heiman D."/>
            <person name="Howarth C."/>
            <person name="Larson L."/>
            <person name="Lui A."/>
            <person name="MacDonald P.J.P."/>
            <person name="Montmayeur A."/>
            <person name="Murphy C."/>
            <person name="Neiman D."/>
            <person name="Pearson M."/>
            <person name="Priest M."/>
            <person name="Roberts A."/>
            <person name="Saif S."/>
            <person name="Shea T."/>
            <person name="Shenoy N."/>
            <person name="Sisk P."/>
            <person name="Stolte C."/>
            <person name="Sykes S."/>
            <person name="Wortman J."/>
            <person name="Nusbaum C."/>
            <person name="Birren B."/>
        </authorList>
    </citation>
    <scope>NUCLEOTIDE SEQUENCE [LARGE SCALE GENOMIC DNA]</scope>
    <source>
        <strain evidence="2 3">CM5</strain>
    </source>
</reference>
<dbReference type="NCBIfam" id="TIGR02032">
    <property type="entry name" value="GG-red-SF"/>
    <property type="match status" value="1"/>
</dbReference>
<dbReference type="Proteomes" id="UP000003379">
    <property type="component" value="Unassembled WGS sequence"/>
</dbReference>
<dbReference type="EMBL" id="AFZG01000017">
    <property type="protein sequence ID" value="EHL19634.1"/>
    <property type="molecule type" value="Genomic_DNA"/>
</dbReference>
<dbReference type="Pfam" id="PF01494">
    <property type="entry name" value="FAD_binding_3"/>
    <property type="match status" value="1"/>
</dbReference>
<dbReference type="PRINTS" id="PR00420">
    <property type="entry name" value="RNGMNOXGNASE"/>
</dbReference>
<feature type="domain" description="FAD-binding" evidence="1">
    <location>
        <begin position="3"/>
        <end position="155"/>
    </location>
</feature>
<dbReference type="InterPro" id="IPR036188">
    <property type="entry name" value="FAD/NAD-bd_sf"/>
</dbReference>
<accession>G9XBS9</accession>
<dbReference type="RefSeq" id="WP_009529423.1">
    <property type="nucleotide sequence ID" value="NZ_JH414607.1"/>
</dbReference>
<dbReference type="PANTHER" id="PTHR42685:SF22">
    <property type="entry name" value="CONDITIONED MEDIUM FACTOR RECEPTOR 1"/>
    <property type="match status" value="1"/>
</dbReference>
<dbReference type="InterPro" id="IPR002938">
    <property type="entry name" value="FAD-bd"/>
</dbReference>
<gene>
    <name evidence="2" type="ORF">HMPREF9628_01446</name>
</gene>
<dbReference type="InterPro" id="IPR050407">
    <property type="entry name" value="Geranylgeranyl_reductase"/>
</dbReference>
<comment type="caution">
    <text evidence="2">The sequence shown here is derived from an EMBL/GenBank/DDBJ whole genome shotgun (WGS) entry which is preliminary data.</text>
</comment>
<proteinExistence type="predicted"/>
<evidence type="ECO:0000259" key="1">
    <source>
        <dbReference type="Pfam" id="PF01494"/>
    </source>
</evidence>
<dbReference type="PANTHER" id="PTHR42685">
    <property type="entry name" value="GERANYLGERANYL DIPHOSPHATE REDUCTASE"/>
    <property type="match status" value="1"/>
</dbReference>
<dbReference type="Gene3D" id="3.50.50.60">
    <property type="entry name" value="FAD/NAD(P)-binding domain"/>
    <property type="match status" value="1"/>
</dbReference>
<protein>
    <recommendedName>
        <fullName evidence="1">FAD-binding domain-containing protein</fullName>
    </recommendedName>
</protein>
<dbReference type="InterPro" id="IPR011777">
    <property type="entry name" value="Geranylgeranyl_Rdtase_fam"/>
</dbReference>
<name>G9XBS9_9FIRM</name>
<dbReference type="HOGENOM" id="CLU_024648_5_0_9"/>
<dbReference type="GO" id="GO:0071949">
    <property type="term" value="F:FAD binding"/>
    <property type="evidence" value="ECO:0007669"/>
    <property type="project" value="InterPro"/>
</dbReference>
<dbReference type="SUPFAM" id="SSF51905">
    <property type="entry name" value="FAD/NAD(P)-binding domain"/>
    <property type="match status" value="1"/>
</dbReference>
<dbReference type="AlphaFoldDB" id="G9XBS9"/>
<evidence type="ECO:0000313" key="2">
    <source>
        <dbReference type="EMBL" id="EHL19634.1"/>
    </source>
</evidence>
<evidence type="ECO:0000313" key="3">
    <source>
        <dbReference type="Proteomes" id="UP000003379"/>
    </source>
</evidence>